<evidence type="ECO:0000313" key="1">
    <source>
        <dbReference type="EMBL" id="KAJ5074466.1"/>
    </source>
</evidence>
<keyword evidence="2" id="KW-1185">Reference proteome</keyword>
<sequence length="82" mass="9474">MILKTRTDRLKKYGKEIGLNNLKFVLKTQDLMLALDEMGIKIKKPLYYSNNADSSLAEMKTNENEIQINSGKKKKKRKAQDV</sequence>
<dbReference type="Proteomes" id="UP001149090">
    <property type="component" value="Unassembled WGS sequence"/>
</dbReference>
<name>A0A9Q0LJC0_ANAIG</name>
<organism evidence="1 2">
    <name type="scientific">Anaeramoeba ignava</name>
    <name type="common">Anaerobic marine amoeba</name>
    <dbReference type="NCBI Taxonomy" id="1746090"/>
    <lineage>
        <taxon>Eukaryota</taxon>
        <taxon>Metamonada</taxon>
        <taxon>Anaeramoebidae</taxon>
        <taxon>Anaeramoeba</taxon>
    </lineage>
</organism>
<reference evidence="1" key="1">
    <citation type="submission" date="2022-10" db="EMBL/GenBank/DDBJ databases">
        <title>Novel sulphate-reducing endosymbionts in the free-living metamonad Anaeramoeba.</title>
        <authorList>
            <person name="Jerlstrom-Hultqvist J."/>
            <person name="Cepicka I."/>
            <person name="Gallot-Lavallee L."/>
            <person name="Salas-Leiva D."/>
            <person name="Curtis B.A."/>
            <person name="Zahonova K."/>
            <person name="Pipaliya S."/>
            <person name="Dacks J."/>
            <person name="Roger A.J."/>
        </authorList>
    </citation>
    <scope>NUCLEOTIDE SEQUENCE</scope>
    <source>
        <strain evidence="1">BMAN</strain>
    </source>
</reference>
<comment type="caution">
    <text evidence="1">The sequence shown here is derived from an EMBL/GenBank/DDBJ whole genome shotgun (WGS) entry which is preliminary data.</text>
</comment>
<dbReference type="AlphaFoldDB" id="A0A9Q0LJC0"/>
<dbReference type="OrthoDB" id="154356at2759"/>
<proteinExistence type="predicted"/>
<evidence type="ECO:0000313" key="2">
    <source>
        <dbReference type="Proteomes" id="UP001149090"/>
    </source>
</evidence>
<accession>A0A9Q0LJC0</accession>
<gene>
    <name evidence="1" type="ORF">M0811_01097</name>
</gene>
<dbReference type="EMBL" id="JAPDFW010000070">
    <property type="protein sequence ID" value="KAJ5074466.1"/>
    <property type="molecule type" value="Genomic_DNA"/>
</dbReference>
<protein>
    <submittedName>
        <fullName evidence="1">Uncharacterized protein</fullName>
    </submittedName>
</protein>